<evidence type="ECO:0000256" key="1">
    <source>
        <dbReference type="SAM" id="MobiDB-lite"/>
    </source>
</evidence>
<dbReference type="WBParaSite" id="jg21696.2">
    <property type="protein sequence ID" value="jg21696.2"/>
    <property type="gene ID" value="jg21696"/>
</dbReference>
<evidence type="ECO:0000256" key="2">
    <source>
        <dbReference type="SAM" id="Phobius"/>
    </source>
</evidence>
<feature type="region of interest" description="Disordered" evidence="1">
    <location>
        <begin position="31"/>
        <end position="56"/>
    </location>
</feature>
<proteinExistence type="predicted"/>
<accession>A0A915DMQ3</accession>
<feature type="transmembrane region" description="Helical" evidence="2">
    <location>
        <begin position="205"/>
        <end position="226"/>
    </location>
</feature>
<dbReference type="AlphaFoldDB" id="A0A915DMQ3"/>
<evidence type="ECO:0000313" key="3">
    <source>
        <dbReference type="Proteomes" id="UP000887574"/>
    </source>
</evidence>
<keyword evidence="2" id="KW-0812">Transmembrane</keyword>
<sequence>MALFGQPHNGEFEETDTEYFYSRRASMDDLSDCGASHNEHELNEEASLEPVPRRPESSRELSRSSFVFNSSTPQNTSQDANSAYMIQICLPCVCMCISSKPTNLLRLFAFGQYIAEQWRISRIPASSICWPYLNANQLAISTHGDLSPPPFAALSTSLCHHHSKPSVAARQRVQASVLLASTTIAKAIYQPTHSDQRKHRGKQEVVAVVCASVYLSIYLSIAQSLALNTNQGIF</sequence>
<dbReference type="Proteomes" id="UP000887574">
    <property type="component" value="Unplaced"/>
</dbReference>
<keyword evidence="2" id="KW-1133">Transmembrane helix</keyword>
<name>A0A915DMQ3_9BILA</name>
<keyword evidence="2" id="KW-0472">Membrane</keyword>
<reference evidence="4" key="1">
    <citation type="submission" date="2022-11" db="UniProtKB">
        <authorList>
            <consortium name="WormBaseParasite"/>
        </authorList>
    </citation>
    <scope>IDENTIFICATION</scope>
</reference>
<organism evidence="3 4">
    <name type="scientific">Ditylenchus dipsaci</name>
    <dbReference type="NCBI Taxonomy" id="166011"/>
    <lineage>
        <taxon>Eukaryota</taxon>
        <taxon>Metazoa</taxon>
        <taxon>Ecdysozoa</taxon>
        <taxon>Nematoda</taxon>
        <taxon>Chromadorea</taxon>
        <taxon>Rhabditida</taxon>
        <taxon>Tylenchina</taxon>
        <taxon>Tylenchomorpha</taxon>
        <taxon>Sphaerularioidea</taxon>
        <taxon>Anguinidae</taxon>
        <taxon>Anguininae</taxon>
        <taxon>Ditylenchus</taxon>
    </lineage>
</organism>
<evidence type="ECO:0000313" key="4">
    <source>
        <dbReference type="WBParaSite" id="jg21696.2"/>
    </source>
</evidence>
<keyword evidence="3" id="KW-1185">Reference proteome</keyword>
<protein>
    <submittedName>
        <fullName evidence="4">Uncharacterized protein</fullName>
    </submittedName>
</protein>